<dbReference type="Proteomes" id="UP000294887">
    <property type="component" value="Unassembled WGS sequence"/>
</dbReference>
<comment type="caution">
    <text evidence="1">The sequence shown here is derived from an EMBL/GenBank/DDBJ whole genome shotgun (WGS) entry which is preliminary data.</text>
</comment>
<dbReference type="AlphaFoldDB" id="A0A4R1ESF0"/>
<dbReference type="OrthoDB" id="5523335at2"/>
<sequence length="948" mass="109023">MLADLFRPAWKSKSVEKRLKAIAAFDSNNKEHQEKLVQMATNDEDVNVCIAAIQQLKSAPALHEISLQHGNDKKTQTVCSVAAKRLDDLMGESASLNPQEFDDMLKSYPELSVRVAAHAETPAVREQAIQGLPSQQLIEVLSATAFTDSRQQIAKMLTGIEALESARKIIRGKDKNAERIIKTKIEECRELEHQQAEKLETVNELIEEVEYLSSRDDWLPEFMPRCVAHCKRWDNLDFEISSESKQRYQAARNILDAQYKDRLTVKVTQESQQEIVDELKSLLENVADRDLETSIELLAETKEKHEDMRFNWDSLALISSPDFGLLNDYQQMIAVLKSAIQLVEQVVPLFSQVSTQENADSEKDETQVKHAQLQKPVRALSSALNKLNWPSTYGVLQLETELQEQLAEWTAAKKDAAESYERQLTLVHKNISSIFHFAKIGNLTRAKQMCVRVEKALDNFTGKDAAALKTRYEEAFETLGDMGDWKSFATEPKYVELCEKMEQLIGSKTHPDKQFNEMKALQQQWKELGNSDISEQYWPRFKEASDKVYQPCEVFFNERRELRKNNLAQREKHVEEMRELAEQSKPENNPDYKAVEASVRSISSHFTNIKDVEHKAGQKQWEQFSTFKDQVYDNLNIEYEANIALKQELIKQAAALVEEDAKEENLTALKTLQHRWKQIGVTKRKDDQKAWKEFKKQGDQVFGKIQEVRQGQRAETDEQLNAYRDIIKSIQTLAKTATELSEADHQFTELQASYAELPDLPEQLPEKLTEGIQRDYRNACSQFDECHDRIINNIRKGQLDALRQKAELCTQLEALYASAEEKTPDAKQLKDIENQWDSITLDDSDFNKRIEARRKSAATLTDRSEVTAERRLMCIKLEIAKGAETPVEDKSERMKFQLEQMNESGLGLQALNNAEQLKSMELDWLCMPGAEPQQQLALDKRFWRAFES</sequence>
<proteinExistence type="predicted"/>
<dbReference type="EMBL" id="SMFQ01000005">
    <property type="protein sequence ID" value="TCJ82684.1"/>
    <property type="molecule type" value="Genomic_DNA"/>
</dbReference>
<name>A0A4R1ESF0_9GAMM</name>
<keyword evidence="2" id="KW-1185">Reference proteome</keyword>
<protein>
    <submittedName>
        <fullName evidence="1">Uncharacterized protein DUF349</fullName>
    </submittedName>
</protein>
<evidence type="ECO:0000313" key="1">
    <source>
        <dbReference type="EMBL" id="TCJ82684.1"/>
    </source>
</evidence>
<gene>
    <name evidence="1" type="ORF">EV695_3416</name>
</gene>
<organism evidence="1 2">
    <name type="scientific">Cocleimonas flava</name>
    <dbReference type="NCBI Taxonomy" id="634765"/>
    <lineage>
        <taxon>Bacteria</taxon>
        <taxon>Pseudomonadati</taxon>
        <taxon>Pseudomonadota</taxon>
        <taxon>Gammaproteobacteria</taxon>
        <taxon>Thiotrichales</taxon>
        <taxon>Thiotrichaceae</taxon>
        <taxon>Cocleimonas</taxon>
    </lineage>
</organism>
<dbReference type="InterPro" id="IPR007139">
    <property type="entry name" value="DUF349"/>
</dbReference>
<accession>A0A4R1ESF0</accession>
<evidence type="ECO:0000313" key="2">
    <source>
        <dbReference type="Proteomes" id="UP000294887"/>
    </source>
</evidence>
<reference evidence="1 2" key="1">
    <citation type="submission" date="2019-03" db="EMBL/GenBank/DDBJ databases">
        <title>Genomic Encyclopedia of Type Strains, Phase IV (KMG-IV): sequencing the most valuable type-strain genomes for metagenomic binning, comparative biology and taxonomic classification.</title>
        <authorList>
            <person name="Goeker M."/>
        </authorList>
    </citation>
    <scope>NUCLEOTIDE SEQUENCE [LARGE SCALE GENOMIC DNA]</scope>
    <source>
        <strain evidence="1 2">DSM 24830</strain>
    </source>
</reference>
<dbReference type="RefSeq" id="WP_131907194.1">
    <property type="nucleotide sequence ID" value="NZ_BAAAFU010000007.1"/>
</dbReference>
<dbReference type="Pfam" id="PF03993">
    <property type="entry name" value="DUF349"/>
    <property type="match status" value="5"/>
</dbReference>